<evidence type="ECO:0000259" key="3">
    <source>
        <dbReference type="Pfam" id="PF03561"/>
    </source>
</evidence>
<evidence type="ECO:0000256" key="2">
    <source>
        <dbReference type="HAMAP-Rule" id="MF_00813"/>
    </source>
</evidence>
<comment type="pathway">
    <text evidence="2">Nitrogen metabolism; (S)-allantoin degradation; (S)-ureidoglycolate from allantoate (aminidohydrolase route): step 1/1.</text>
</comment>
<dbReference type="InterPro" id="IPR005164">
    <property type="entry name" value="Allantoicase"/>
</dbReference>
<dbReference type="OrthoDB" id="2078334at2"/>
<comment type="catalytic activity">
    <reaction evidence="2">
        <text>allantoate + H2O = (S)-ureidoglycolate + urea</text>
        <dbReference type="Rhea" id="RHEA:11016"/>
        <dbReference type="ChEBI" id="CHEBI:15377"/>
        <dbReference type="ChEBI" id="CHEBI:16199"/>
        <dbReference type="ChEBI" id="CHEBI:17536"/>
        <dbReference type="ChEBI" id="CHEBI:57296"/>
        <dbReference type="EC" id="3.5.3.4"/>
    </reaction>
</comment>
<dbReference type="Pfam" id="PF03561">
    <property type="entry name" value="Allantoicase"/>
    <property type="match status" value="2"/>
</dbReference>
<accession>A0A1I2MLE5</accession>
<dbReference type="PANTHER" id="PTHR12045:SF3">
    <property type="entry name" value="INACTIVE ALLANTOICASE-RELATED"/>
    <property type="match status" value="1"/>
</dbReference>
<feature type="domain" description="Allantoicase" evidence="3">
    <location>
        <begin position="184"/>
        <end position="312"/>
    </location>
</feature>
<dbReference type="GO" id="GO:0006144">
    <property type="term" value="P:purine nucleobase metabolic process"/>
    <property type="evidence" value="ECO:0007669"/>
    <property type="project" value="UniProtKB-KW"/>
</dbReference>
<dbReference type="GO" id="GO:0004037">
    <property type="term" value="F:allantoicase activity"/>
    <property type="evidence" value="ECO:0007669"/>
    <property type="project" value="UniProtKB-UniRule"/>
</dbReference>
<dbReference type="GO" id="GO:0000256">
    <property type="term" value="P:allantoin catabolic process"/>
    <property type="evidence" value="ECO:0007669"/>
    <property type="project" value="UniProtKB-UniRule"/>
</dbReference>
<protein>
    <recommendedName>
        <fullName evidence="2">Probable allantoicase</fullName>
        <ecNumber evidence="2">3.5.3.4</ecNumber>
    </recommendedName>
    <alternativeName>
        <fullName evidence="2">Allantoate amidinohydrolase</fullName>
    </alternativeName>
</protein>
<gene>
    <name evidence="2" type="primary">alc</name>
    <name evidence="4" type="ORF">SAMN05216574_1337</name>
</gene>
<dbReference type="STRING" id="1798228.SAMN05216574_1337"/>
<organism evidence="4 5">
    <name type="scientific">Blastococcus tunisiensis</name>
    <dbReference type="NCBI Taxonomy" id="1798228"/>
    <lineage>
        <taxon>Bacteria</taxon>
        <taxon>Bacillati</taxon>
        <taxon>Actinomycetota</taxon>
        <taxon>Actinomycetes</taxon>
        <taxon>Geodermatophilales</taxon>
        <taxon>Geodermatophilaceae</taxon>
        <taxon>Blastococcus</taxon>
    </lineage>
</organism>
<feature type="domain" description="Allantoicase" evidence="3">
    <location>
        <begin position="16"/>
        <end position="164"/>
    </location>
</feature>
<dbReference type="InterPro" id="IPR015908">
    <property type="entry name" value="Allantoicase_dom"/>
</dbReference>
<dbReference type="UniPathway" id="UPA00395">
    <property type="reaction ID" value="UER00654"/>
</dbReference>
<comment type="similarity">
    <text evidence="1 2">Belongs to the allantoicase family.</text>
</comment>
<dbReference type="InterPro" id="IPR008979">
    <property type="entry name" value="Galactose-bd-like_sf"/>
</dbReference>
<keyword evidence="2" id="KW-0378">Hydrolase</keyword>
<evidence type="ECO:0000313" key="4">
    <source>
        <dbReference type="EMBL" id="SFF91740.1"/>
    </source>
</evidence>
<dbReference type="SUPFAM" id="SSF49785">
    <property type="entry name" value="Galactose-binding domain-like"/>
    <property type="match status" value="2"/>
</dbReference>
<proteinExistence type="inferred from homology"/>
<reference evidence="5" key="1">
    <citation type="submission" date="2016-10" db="EMBL/GenBank/DDBJ databases">
        <authorList>
            <person name="Varghese N."/>
            <person name="Submissions S."/>
        </authorList>
    </citation>
    <scope>NUCLEOTIDE SEQUENCE [LARGE SCALE GENOMIC DNA]</scope>
    <source>
        <strain evidence="5">DSM 46838</strain>
    </source>
</reference>
<dbReference type="NCBIfam" id="TIGR02961">
    <property type="entry name" value="allantoicase"/>
    <property type="match status" value="1"/>
</dbReference>
<dbReference type="EMBL" id="FOND01000033">
    <property type="protein sequence ID" value="SFF91740.1"/>
    <property type="molecule type" value="Genomic_DNA"/>
</dbReference>
<evidence type="ECO:0000256" key="1">
    <source>
        <dbReference type="ARBA" id="ARBA00009242"/>
    </source>
</evidence>
<dbReference type="PANTHER" id="PTHR12045">
    <property type="entry name" value="ALLANTOICASE"/>
    <property type="match status" value="1"/>
</dbReference>
<dbReference type="RefSeq" id="WP_092203873.1">
    <property type="nucleotide sequence ID" value="NZ_FOND01000033.1"/>
</dbReference>
<dbReference type="HAMAP" id="MF_00813">
    <property type="entry name" value="Allantoicase"/>
    <property type="match status" value="1"/>
</dbReference>
<dbReference type="EC" id="3.5.3.4" evidence="2"/>
<dbReference type="Proteomes" id="UP000198589">
    <property type="component" value="Unassembled WGS sequence"/>
</dbReference>
<name>A0A1I2MLE5_9ACTN</name>
<dbReference type="PIRSF" id="PIRSF016516">
    <property type="entry name" value="Allantoicase"/>
    <property type="match status" value="1"/>
</dbReference>
<sequence length="377" mass="40247">MSDFTRLPDLASRALGGAVPAANDESFAERENLVRPEAPVAHAAFGHRGKVYDGWETRRRRTPGHDWAVVRLGTPGIVAGVVVDTSFFSGNYPPHASVDGAAVEGHCSVDELLKADWQPLLPLHDLAGNTHNVFPVHSDRRVTHVRLNIHPDGGVARLRVHGHAVPDPRLVDAGPLDLAALENGALVTGVSDEFYGRPQQLIAPGPARNMGEGWETARRRDSGHDWVEVSLACEGVVTLAELDTSYFLHNAPGSAALTGSGPAGEVVLLPRTRLQPDTRHRFVIEAAPGIDRVRLDVFPDGGMARLRLWGRPTAAGRAALGRRWFDALPDVQALEVLGAVGVAPQVAGRLVGARPLAGEPLAGLPEPVRRLLGGEHA</sequence>
<dbReference type="Gene3D" id="2.60.120.260">
    <property type="entry name" value="Galactose-binding domain-like"/>
    <property type="match status" value="2"/>
</dbReference>
<keyword evidence="5" id="KW-1185">Reference proteome</keyword>
<dbReference type="AlphaFoldDB" id="A0A1I2MLE5"/>
<keyword evidence="2" id="KW-0659">Purine metabolism</keyword>
<evidence type="ECO:0000313" key="5">
    <source>
        <dbReference type="Proteomes" id="UP000198589"/>
    </source>
</evidence>